<evidence type="ECO:0000313" key="3">
    <source>
        <dbReference type="EMBL" id="CAK9078775.1"/>
    </source>
</evidence>
<name>A0ABP0PRW1_9DINO</name>
<accession>A0ABP0PRW1</accession>
<evidence type="ECO:0000313" key="4">
    <source>
        <dbReference type="Proteomes" id="UP001642484"/>
    </source>
</evidence>
<evidence type="ECO:0000313" key="2">
    <source>
        <dbReference type="EMBL" id="CAK9077891.1"/>
    </source>
</evidence>
<evidence type="ECO:0000256" key="1">
    <source>
        <dbReference type="SAM" id="MobiDB-lite"/>
    </source>
</evidence>
<protein>
    <submittedName>
        <fullName evidence="3">Uncharacterized protein</fullName>
    </submittedName>
</protein>
<comment type="caution">
    <text evidence="3">The sequence shown here is derived from an EMBL/GenBank/DDBJ whole genome shotgun (WGS) entry which is preliminary data.</text>
</comment>
<organism evidence="3 4">
    <name type="scientific">Durusdinium trenchii</name>
    <dbReference type="NCBI Taxonomy" id="1381693"/>
    <lineage>
        <taxon>Eukaryota</taxon>
        <taxon>Sar</taxon>
        <taxon>Alveolata</taxon>
        <taxon>Dinophyceae</taxon>
        <taxon>Suessiales</taxon>
        <taxon>Symbiodiniaceae</taxon>
        <taxon>Durusdinium</taxon>
    </lineage>
</organism>
<reference evidence="3 4" key="1">
    <citation type="submission" date="2024-02" db="EMBL/GenBank/DDBJ databases">
        <authorList>
            <person name="Chen Y."/>
            <person name="Shah S."/>
            <person name="Dougan E. K."/>
            <person name="Thang M."/>
            <person name="Chan C."/>
        </authorList>
    </citation>
    <scope>NUCLEOTIDE SEQUENCE [LARGE SCALE GENOMIC DNA]</scope>
</reference>
<dbReference type="EMBL" id="CAXAMN010023584">
    <property type="protein sequence ID" value="CAK9078775.1"/>
    <property type="molecule type" value="Genomic_DNA"/>
</dbReference>
<keyword evidence="4" id="KW-1185">Reference proteome</keyword>
<dbReference type="EMBL" id="CAXAMN010023472">
    <property type="protein sequence ID" value="CAK9077891.1"/>
    <property type="molecule type" value="Genomic_DNA"/>
</dbReference>
<feature type="region of interest" description="Disordered" evidence="1">
    <location>
        <begin position="135"/>
        <end position="154"/>
    </location>
</feature>
<proteinExistence type="predicted"/>
<dbReference type="Proteomes" id="UP001642484">
    <property type="component" value="Unassembled WGS sequence"/>
</dbReference>
<sequence>MEELAHTKRHVQVAEKTQERLQQAIELMKSVRPHVASQKPKKALRLTLLGLQSLLEHTQEPSAITWARTAIEKQFNSVTDEEKRDYLDVLFDRDVALSGGLKSSVFACLAAYKQELSAQAPLQIDVASLGRGTACPRRRRPRIPPSWSGIRSAR</sequence>
<gene>
    <name evidence="2" type="ORF">CCMP2556_LOCUS38364</name>
    <name evidence="3" type="ORF">CCMP2556_LOCUS38836</name>
</gene>